<accession>A0A6D2JZM2</accession>
<reference evidence="1" key="1">
    <citation type="submission" date="2020-01" db="EMBL/GenBank/DDBJ databases">
        <authorList>
            <person name="Mishra B."/>
        </authorList>
    </citation>
    <scope>NUCLEOTIDE SEQUENCE [LARGE SCALE GENOMIC DNA]</scope>
</reference>
<dbReference type="AlphaFoldDB" id="A0A6D2JZM2"/>
<dbReference type="Proteomes" id="UP000467841">
    <property type="component" value="Unassembled WGS sequence"/>
</dbReference>
<comment type="caution">
    <text evidence="1">The sequence shown here is derived from an EMBL/GenBank/DDBJ whole genome shotgun (WGS) entry which is preliminary data.</text>
</comment>
<proteinExistence type="predicted"/>
<evidence type="ECO:0000313" key="1">
    <source>
        <dbReference type="EMBL" id="CAA7044795.1"/>
    </source>
</evidence>
<dbReference type="EMBL" id="CACVBM020001307">
    <property type="protein sequence ID" value="CAA7044795.1"/>
    <property type="molecule type" value="Genomic_DNA"/>
</dbReference>
<organism evidence="1 2">
    <name type="scientific">Microthlaspi erraticum</name>
    <dbReference type="NCBI Taxonomy" id="1685480"/>
    <lineage>
        <taxon>Eukaryota</taxon>
        <taxon>Viridiplantae</taxon>
        <taxon>Streptophyta</taxon>
        <taxon>Embryophyta</taxon>
        <taxon>Tracheophyta</taxon>
        <taxon>Spermatophyta</taxon>
        <taxon>Magnoliopsida</taxon>
        <taxon>eudicotyledons</taxon>
        <taxon>Gunneridae</taxon>
        <taxon>Pentapetalae</taxon>
        <taxon>rosids</taxon>
        <taxon>malvids</taxon>
        <taxon>Brassicales</taxon>
        <taxon>Brassicaceae</taxon>
        <taxon>Coluteocarpeae</taxon>
        <taxon>Microthlaspi</taxon>
    </lineage>
</organism>
<name>A0A6D2JZM2_9BRAS</name>
<sequence>MASVATAIPMVIAGEKLVSRQLMLVKSHSLLRGLSMDPNSFSRWLLLVNHRVAMSKEQFQLQGGVIKSS</sequence>
<keyword evidence="2" id="KW-1185">Reference proteome</keyword>
<gene>
    <name evidence="1" type="ORF">MERR_LOCUS32030</name>
</gene>
<evidence type="ECO:0000313" key="2">
    <source>
        <dbReference type="Proteomes" id="UP000467841"/>
    </source>
</evidence>
<protein>
    <submittedName>
        <fullName evidence="1">Uncharacterized protein</fullName>
    </submittedName>
</protein>